<name>A0A821YIN1_9BILA</name>
<dbReference type="EMBL" id="CAJOBR010024711">
    <property type="protein sequence ID" value="CAF4962561.1"/>
    <property type="molecule type" value="Genomic_DNA"/>
</dbReference>
<protein>
    <submittedName>
        <fullName evidence="1">Uncharacterized protein</fullName>
    </submittedName>
</protein>
<dbReference type="InterPro" id="IPR029676">
    <property type="entry name" value="CFAP221"/>
</dbReference>
<feature type="non-terminal residue" evidence="1">
    <location>
        <position position="301"/>
    </location>
</feature>
<accession>A0A821YIN1</accession>
<dbReference type="PANTHER" id="PTHR46500:SF1">
    <property type="entry name" value="CILIA- AND FLAGELLA-ASSOCIATED PROTEIN 221"/>
    <property type="match status" value="1"/>
</dbReference>
<evidence type="ECO:0000313" key="1">
    <source>
        <dbReference type="EMBL" id="CAF4962561.1"/>
    </source>
</evidence>
<evidence type="ECO:0000313" key="2">
    <source>
        <dbReference type="Proteomes" id="UP000663848"/>
    </source>
</evidence>
<dbReference type="GO" id="GO:0044458">
    <property type="term" value="P:motile cilium assembly"/>
    <property type="evidence" value="ECO:0007669"/>
    <property type="project" value="TreeGrafter"/>
</dbReference>
<gene>
    <name evidence="1" type="ORF">QYT958_LOCUS34420</name>
</gene>
<sequence length="301" mass="35152">ETIFLQDVNRIEDEEQRNKIRWQTKLGYDPLSQTERENILASRKISWDEYSIRIGHPIPEEEYARETVKYSEQRTIRTLDMKIRTDAKFDLHTNNLWLNRLQVLDHFAQAARKVIVKQRLGHRLKAIKAFIIAFKTHKTNKDIFLFGFEYLKTLRGETLETDAHILIIRNSSIGTFHLPRSDEDEQDNSNTIEAISAVSAPQMTFKNRYVLSIMPLTVPKQYKLLNYQIIDPSFIRFDYTTYKLARSLRVGAEDELIKLDETPVDRSITNAIETTEKPIIITPKIPSSILKAPIYNPLTVF</sequence>
<proteinExistence type="predicted"/>
<dbReference type="AlphaFoldDB" id="A0A821YIN1"/>
<dbReference type="GO" id="GO:0097729">
    <property type="term" value="C:9+2 motile cilium"/>
    <property type="evidence" value="ECO:0007669"/>
    <property type="project" value="TreeGrafter"/>
</dbReference>
<comment type="caution">
    <text evidence="1">The sequence shown here is derived from an EMBL/GenBank/DDBJ whole genome shotgun (WGS) entry which is preliminary data.</text>
</comment>
<feature type="non-terminal residue" evidence="1">
    <location>
        <position position="1"/>
    </location>
</feature>
<dbReference type="PANTHER" id="PTHR46500">
    <property type="entry name" value="CILIA- AND FLAGELLA-ASSOCIATED PROTEIN 221"/>
    <property type="match status" value="1"/>
</dbReference>
<reference evidence="1" key="1">
    <citation type="submission" date="2021-02" db="EMBL/GenBank/DDBJ databases">
        <authorList>
            <person name="Nowell W R."/>
        </authorList>
    </citation>
    <scope>NUCLEOTIDE SEQUENCE</scope>
</reference>
<organism evidence="1 2">
    <name type="scientific">Rotaria socialis</name>
    <dbReference type="NCBI Taxonomy" id="392032"/>
    <lineage>
        <taxon>Eukaryota</taxon>
        <taxon>Metazoa</taxon>
        <taxon>Spiralia</taxon>
        <taxon>Gnathifera</taxon>
        <taxon>Rotifera</taxon>
        <taxon>Eurotatoria</taxon>
        <taxon>Bdelloidea</taxon>
        <taxon>Philodinida</taxon>
        <taxon>Philodinidae</taxon>
        <taxon>Rotaria</taxon>
    </lineage>
</organism>
<dbReference type="GO" id="GO:0003341">
    <property type="term" value="P:cilium movement"/>
    <property type="evidence" value="ECO:0007669"/>
    <property type="project" value="InterPro"/>
</dbReference>
<dbReference type="Proteomes" id="UP000663848">
    <property type="component" value="Unassembled WGS sequence"/>
</dbReference>